<reference evidence="1" key="3">
    <citation type="submission" date="2023-05" db="EMBL/GenBank/DDBJ databases">
        <authorList>
            <person name="Smith C.H."/>
        </authorList>
    </citation>
    <scope>NUCLEOTIDE SEQUENCE</scope>
    <source>
        <strain evidence="1">CHS0354</strain>
        <tissue evidence="1">Mantle</tissue>
    </source>
</reference>
<organism evidence="1 2">
    <name type="scientific">Potamilus streckersoni</name>
    <dbReference type="NCBI Taxonomy" id="2493646"/>
    <lineage>
        <taxon>Eukaryota</taxon>
        <taxon>Metazoa</taxon>
        <taxon>Spiralia</taxon>
        <taxon>Lophotrochozoa</taxon>
        <taxon>Mollusca</taxon>
        <taxon>Bivalvia</taxon>
        <taxon>Autobranchia</taxon>
        <taxon>Heteroconchia</taxon>
        <taxon>Palaeoheterodonta</taxon>
        <taxon>Unionida</taxon>
        <taxon>Unionoidea</taxon>
        <taxon>Unionidae</taxon>
        <taxon>Ambleminae</taxon>
        <taxon>Lampsilini</taxon>
        <taxon>Potamilus</taxon>
    </lineage>
</organism>
<accession>A0AAE0RRL8</accession>
<evidence type="ECO:0000313" key="1">
    <source>
        <dbReference type="EMBL" id="KAK3578329.1"/>
    </source>
</evidence>
<proteinExistence type="predicted"/>
<dbReference type="AlphaFoldDB" id="A0AAE0RRL8"/>
<evidence type="ECO:0000313" key="2">
    <source>
        <dbReference type="Proteomes" id="UP001195483"/>
    </source>
</evidence>
<sequence length="96" mass="11116">MKSDKKWKSIIAEQDFVDDISLLSCQHQHIKQNTEVLAENASSSISLNVDIDKTKLLKESTNGVSVEWRRALESVPLPFQMENSKKMLEWRPLHHK</sequence>
<keyword evidence="2" id="KW-1185">Reference proteome</keyword>
<gene>
    <name evidence="1" type="ORF">CHS0354_039036</name>
</gene>
<dbReference type="EMBL" id="JAEAOA010002274">
    <property type="protein sequence ID" value="KAK3578329.1"/>
    <property type="molecule type" value="Genomic_DNA"/>
</dbReference>
<comment type="caution">
    <text evidence="1">The sequence shown here is derived from an EMBL/GenBank/DDBJ whole genome shotgun (WGS) entry which is preliminary data.</text>
</comment>
<reference evidence="1" key="1">
    <citation type="journal article" date="2021" name="Genome Biol. Evol.">
        <title>A High-Quality Reference Genome for a Parasitic Bivalve with Doubly Uniparental Inheritance (Bivalvia: Unionida).</title>
        <authorList>
            <person name="Smith C.H."/>
        </authorList>
    </citation>
    <scope>NUCLEOTIDE SEQUENCE</scope>
    <source>
        <strain evidence="1">CHS0354</strain>
    </source>
</reference>
<protein>
    <submittedName>
        <fullName evidence="1">Uncharacterized protein</fullName>
    </submittedName>
</protein>
<dbReference type="Proteomes" id="UP001195483">
    <property type="component" value="Unassembled WGS sequence"/>
</dbReference>
<reference evidence="1" key="2">
    <citation type="journal article" date="2021" name="Genome Biol. Evol.">
        <title>Developing a high-quality reference genome for a parasitic bivalve with doubly uniparental inheritance (Bivalvia: Unionida).</title>
        <authorList>
            <person name="Smith C.H."/>
        </authorList>
    </citation>
    <scope>NUCLEOTIDE SEQUENCE</scope>
    <source>
        <strain evidence="1">CHS0354</strain>
        <tissue evidence="1">Mantle</tissue>
    </source>
</reference>
<name>A0AAE0RRL8_9BIVA</name>